<feature type="domain" description="Clr5" evidence="2">
    <location>
        <begin position="1"/>
        <end position="54"/>
    </location>
</feature>
<accession>A0AAE0TVT6</accession>
<dbReference type="InterPro" id="IPR025676">
    <property type="entry name" value="Clr5_dom"/>
</dbReference>
<dbReference type="Pfam" id="PF14420">
    <property type="entry name" value="Clr5"/>
    <property type="match status" value="1"/>
</dbReference>
<organism evidence="3 4">
    <name type="scientific">Podospora didyma</name>
    <dbReference type="NCBI Taxonomy" id="330526"/>
    <lineage>
        <taxon>Eukaryota</taxon>
        <taxon>Fungi</taxon>
        <taxon>Dikarya</taxon>
        <taxon>Ascomycota</taxon>
        <taxon>Pezizomycotina</taxon>
        <taxon>Sordariomycetes</taxon>
        <taxon>Sordariomycetidae</taxon>
        <taxon>Sordariales</taxon>
        <taxon>Podosporaceae</taxon>
        <taxon>Podospora</taxon>
    </lineage>
</organism>
<evidence type="ECO:0000313" key="4">
    <source>
        <dbReference type="Proteomes" id="UP001285441"/>
    </source>
</evidence>
<dbReference type="Proteomes" id="UP001285441">
    <property type="component" value="Unassembled WGS sequence"/>
</dbReference>
<dbReference type="PANTHER" id="PTHR38788">
    <property type="entry name" value="CLR5 DOMAIN-CONTAINING PROTEIN"/>
    <property type="match status" value="1"/>
</dbReference>
<evidence type="ECO:0000259" key="2">
    <source>
        <dbReference type="Pfam" id="PF14420"/>
    </source>
</evidence>
<dbReference type="EMBL" id="JAULSW010000005">
    <property type="protein sequence ID" value="KAK3381397.1"/>
    <property type="molecule type" value="Genomic_DNA"/>
</dbReference>
<protein>
    <submittedName>
        <fullName evidence="3">Clr5 domain-containing protein</fullName>
    </submittedName>
</protein>
<comment type="caution">
    <text evidence="3">The sequence shown here is derived from an EMBL/GenBank/DDBJ whole genome shotgun (WGS) entry which is preliminary data.</text>
</comment>
<sequence length="181" mass="20787">MTKTWDDNRKTIIRIYKDENKPLHEVRRIMEEEHQFKASTRAYRSRFVRWGIRKYTSRKRPDSSNTAKNRPPSDDTSLSPSSREDDDGRSPPTESPVMTSGDYFGSDSLGYSMKHDSTYTRQVTAPVPSIAGLPSSPMEFASPDQPLQYPMQQFGNPQQTAVEDYPLLWRHQVTGIMISPQ</sequence>
<reference evidence="3" key="1">
    <citation type="journal article" date="2023" name="Mol. Phylogenet. Evol.">
        <title>Genome-scale phylogeny and comparative genomics of the fungal order Sordariales.</title>
        <authorList>
            <person name="Hensen N."/>
            <person name="Bonometti L."/>
            <person name="Westerberg I."/>
            <person name="Brannstrom I.O."/>
            <person name="Guillou S."/>
            <person name="Cros-Aarteil S."/>
            <person name="Calhoun S."/>
            <person name="Haridas S."/>
            <person name="Kuo A."/>
            <person name="Mondo S."/>
            <person name="Pangilinan J."/>
            <person name="Riley R."/>
            <person name="LaButti K."/>
            <person name="Andreopoulos B."/>
            <person name="Lipzen A."/>
            <person name="Chen C."/>
            <person name="Yan M."/>
            <person name="Daum C."/>
            <person name="Ng V."/>
            <person name="Clum A."/>
            <person name="Steindorff A."/>
            <person name="Ohm R.A."/>
            <person name="Martin F."/>
            <person name="Silar P."/>
            <person name="Natvig D.O."/>
            <person name="Lalanne C."/>
            <person name="Gautier V."/>
            <person name="Ament-Velasquez S.L."/>
            <person name="Kruys A."/>
            <person name="Hutchinson M.I."/>
            <person name="Powell A.J."/>
            <person name="Barry K."/>
            <person name="Miller A.N."/>
            <person name="Grigoriev I.V."/>
            <person name="Debuchy R."/>
            <person name="Gladieux P."/>
            <person name="Hiltunen Thoren M."/>
            <person name="Johannesson H."/>
        </authorList>
    </citation>
    <scope>NUCLEOTIDE SEQUENCE</scope>
    <source>
        <strain evidence="3">CBS 232.78</strain>
    </source>
</reference>
<reference evidence="3" key="2">
    <citation type="submission" date="2023-06" db="EMBL/GenBank/DDBJ databases">
        <authorList>
            <consortium name="Lawrence Berkeley National Laboratory"/>
            <person name="Haridas S."/>
            <person name="Hensen N."/>
            <person name="Bonometti L."/>
            <person name="Westerberg I."/>
            <person name="Brannstrom I.O."/>
            <person name="Guillou S."/>
            <person name="Cros-Aarteil S."/>
            <person name="Calhoun S."/>
            <person name="Kuo A."/>
            <person name="Mondo S."/>
            <person name="Pangilinan J."/>
            <person name="Riley R."/>
            <person name="LaButti K."/>
            <person name="Andreopoulos B."/>
            <person name="Lipzen A."/>
            <person name="Chen C."/>
            <person name="Yanf M."/>
            <person name="Daum C."/>
            <person name="Ng V."/>
            <person name="Clum A."/>
            <person name="Steindorff A."/>
            <person name="Ohm R."/>
            <person name="Martin F."/>
            <person name="Silar P."/>
            <person name="Natvig D."/>
            <person name="Lalanne C."/>
            <person name="Gautier V."/>
            <person name="Ament-velasquez S.L."/>
            <person name="Kruys A."/>
            <person name="Hutchinson M.I."/>
            <person name="Powell A.J."/>
            <person name="Barry K."/>
            <person name="Miller A.N."/>
            <person name="Grigoriev I.V."/>
            <person name="Debuchy R."/>
            <person name="Gladieux P."/>
            <person name="Thoren M.H."/>
            <person name="Johannesson H."/>
        </authorList>
    </citation>
    <scope>NUCLEOTIDE SEQUENCE</scope>
    <source>
        <strain evidence="3">CBS 232.78</strain>
    </source>
</reference>
<feature type="region of interest" description="Disordered" evidence="1">
    <location>
        <begin position="57"/>
        <end position="104"/>
    </location>
</feature>
<proteinExistence type="predicted"/>
<keyword evidence="4" id="KW-1185">Reference proteome</keyword>
<evidence type="ECO:0000256" key="1">
    <source>
        <dbReference type="SAM" id="MobiDB-lite"/>
    </source>
</evidence>
<name>A0AAE0TVT6_9PEZI</name>
<gene>
    <name evidence="3" type="ORF">B0H63DRAFT_524123</name>
</gene>
<evidence type="ECO:0000313" key="3">
    <source>
        <dbReference type="EMBL" id="KAK3381397.1"/>
    </source>
</evidence>
<dbReference type="PANTHER" id="PTHR38788:SF3">
    <property type="entry name" value="CLR5 DOMAIN-CONTAINING PROTEIN"/>
    <property type="match status" value="1"/>
</dbReference>
<dbReference type="AlphaFoldDB" id="A0AAE0TVT6"/>